<dbReference type="Gene3D" id="1.10.340.70">
    <property type="match status" value="1"/>
</dbReference>
<dbReference type="EC" id="2.7.7.49" evidence="1"/>
<dbReference type="InterPro" id="IPR050951">
    <property type="entry name" value="Retrovirus_Pol_polyprotein"/>
</dbReference>
<sequence>MTTEDKWSLSDIQKAQLENPDIRPILKMKVNSADRPSWQEIARESPATKGYWALWSSLYLKDGVLYRKWESNDGGFYRRQLILRKGRIQEVLREIHDHTSGRHFGVMKTLRKIRKQFYWDRLLTDVEKWCRKCQACGARKKPKTEQGKSITGRTPAEIFPDRTLRFLRVPIV</sequence>
<dbReference type="PANTHER" id="PTHR37984:SF15">
    <property type="entry name" value="INTEGRASE CATALYTIC DOMAIN-CONTAINING PROTEIN"/>
    <property type="match status" value="1"/>
</dbReference>
<dbReference type="FunFam" id="1.10.340.70:FF:000001">
    <property type="entry name" value="Retrovirus-related Pol polyprotein from transposon gypsy-like Protein"/>
    <property type="match status" value="1"/>
</dbReference>
<evidence type="ECO:0000259" key="2">
    <source>
        <dbReference type="Pfam" id="PF17921"/>
    </source>
</evidence>
<name>A0A4Y2RYX3_ARAVE</name>
<dbReference type="GO" id="GO:0003964">
    <property type="term" value="F:RNA-directed DNA polymerase activity"/>
    <property type="evidence" value="ECO:0007669"/>
    <property type="project" value="UniProtKB-EC"/>
</dbReference>
<organism evidence="3 4">
    <name type="scientific">Araneus ventricosus</name>
    <name type="common">Orbweaver spider</name>
    <name type="synonym">Epeira ventricosa</name>
    <dbReference type="NCBI Taxonomy" id="182803"/>
    <lineage>
        <taxon>Eukaryota</taxon>
        <taxon>Metazoa</taxon>
        <taxon>Ecdysozoa</taxon>
        <taxon>Arthropoda</taxon>
        <taxon>Chelicerata</taxon>
        <taxon>Arachnida</taxon>
        <taxon>Araneae</taxon>
        <taxon>Araneomorphae</taxon>
        <taxon>Entelegynae</taxon>
        <taxon>Araneoidea</taxon>
        <taxon>Araneidae</taxon>
        <taxon>Araneus</taxon>
    </lineage>
</organism>
<evidence type="ECO:0000256" key="1">
    <source>
        <dbReference type="ARBA" id="ARBA00012493"/>
    </source>
</evidence>
<gene>
    <name evidence="3" type="ORF">AVEN_273284_1</name>
</gene>
<dbReference type="Pfam" id="PF17921">
    <property type="entry name" value="Integrase_H2C2"/>
    <property type="match status" value="1"/>
</dbReference>
<dbReference type="PANTHER" id="PTHR37984">
    <property type="entry name" value="PROTEIN CBG26694"/>
    <property type="match status" value="1"/>
</dbReference>
<dbReference type="EMBL" id="BGPR01018817">
    <property type="protein sequence ID" value="GBN80210.1"/>
    <property type="molecule type" value="Genomic_DNA"/>
</dbReference>
<dbReference type="InterPro" id="IPR041588">
    <property type="entry name" value="Integrase_H2C2"/>
</dbReference>
<proteinExistence type="predicted"/>
<dbReference type="AlphaFoldDB" id="A0A4Y2RYX3"/>
<reference evidence="3 4" key="1">
    <citation type="journal article" date="2019" name="Sci. Rep.">
        <title>Orb-weaving spider Araneus ventricosus genome elucidates the spidroin gene catalogue.</title>
        <authorList>
            <person name="Kono N."/>
            <person name="Nakamura H."/>
            <person name="Ohtoshi R."/>
            <person name="Moran D.A.P."/>
            <person name="Shinohara A."/>
            <person name="Yoshida Y."/>
            <person name="Fujiwara M."/>
            <person name="Mori M."/>
            <person name="Tomita M."/>
            <person name="Arakawa K."/>
        </authorList>
    </citation>
    <scope>NUCLEOTIDE SEQUENCE [LARGE SCALE GENOMIC DNA]</scope>
</reference>
<evidence type="ECO:0000313" key="4">
    <source>
        <dbReference type="Proteomes" id="UP000499080"/>
    </source>
</evidence>
<accession>A0A4Y2RYX3</accession>
<feature type="domain" description="Integrase zinc-binding" evidence="2">
    <location>
        <begin position="87"/>
        <end position="141"/>
    </location>
</feature>
<dbReference type="OrthoDB" id="6766746at2759"/>
<dbReference type="Proteomes" id="UP000499080">
    <property type="component" value="Unassembled WGS sequence"/>
</dbReference>
<comment type="caution">
    <text evidence="3">The sequence shown here is derived from an EMBL/GenBank/DDBJ whole genome shotgun (WGS) entry which is preliminary data.</text>
</comment>
<evidence type="ECO:0000313" key="3">
    <source>
        <dbReference type="EMBL" id="GBN80210.1"/>
    </source>
</evidence>
<protein>
    <recommendedName>
        <fullName evidence="1">RNA-directed DNA polymerase</fullName>
        <ecNumber evidence="1">2.7.7.49</ecNumber>
    </recommendedName>
</protein>
<keyword evidence="4" id="KW-1185">Reference proteome</keyword>